<reference evidence="8 9" key="1">
    <citation type="journal article" date="2009" name="Biosci. Biotechnol. Biochem.">
        <title>WeGAS: a web-based microbial genome annotation system.</title>
        <authorList>
            <person name="Lee D."/>
            <person name="Seo H."/>
            <person name="Park C."/>
            <person name="Park K."/>
        </authorList>
    </citation>
    <scope>NUCLEOTIDE SEQUENCE [LARGE SCALE GENOMIC DNA]</scope>
    <source>
        <strain evidence="9">ATCC 49049 / DSM 4359 / NBRC 107923 / NS-E</strain>
    </source>
</reference>
<comment type="similarity">
    <text evidence="2">Belongs to the chromate ion transporter (CHR) (TC 2.A.51) family.</text>
</comment>
<evidence type="ECO:0000256" key="7">
    <source>
        <dbReference type="SAM" id="Phobius"/>
    </source>
</evidence>
<keyword evidence="6 7" id="KW-0472">Membrane</keyword>
<evidence type="ECO:0000313" key="8">
    <source>
        <dbReference type="EMBL" id="ACM22927.1"/>
    </source>
</evidence>
<dbReference type="KEGG" id="tna:CTN_0751"/>
<evidence type="ECO:0000256" key="1">
    <source>
        <dbReference type="ARBA" id="ARBA00004651"/>
    </source>
</evidence>
<feature type="transmembrane region" description="Helical" evidence="7">
    <location>
        <begin position="74"/>
        <end position="99"/>
    </location>
</feature>
<name>B9K7J4_THENN</name>
<keyword evidence="4 7" id="KW-0812">Transmembrane</keyword>
<dbReference type="AlphaFoldDB" id="B9K7J4"/>
<keyword evidence="3" id="KW-1003">Cell membrane</keyword>
<comment type="subcellular location">
    <subcellularLocation>
        <location evidence="1">Cell membrane</location>
        <topology evidence="1">Multi-pass membrane protein</topology>
    </subcellularLocation>
</comment>
<keyword evidence="5 7" id="KW-1133">Transmembrane helix</keyword>
<evidence type="ECO:0000256" key="4">
    <source>
        <dbReference type="ARBA" id="ARBA00022692"/>
    </source>
</evidence>
<dbReference type="GO" id="GO:0005886">
    <property type="term" value="C:plasma membrane"/>
    <property type="evidence" value="ECO:0007669"/>
    <property type="project" value="UniProtKB-SubCell"/>
</dbReference>
<protein>
    <submittedName>
        <fullName evidence="8">Chromate transport protein</fullName>
    </submittedName>
</protein>
<dbReference type="eggNOG" id="COG2059">
    <property type="taxonomic scope" value="Bacteria"/>
</dbReference>
<dbReference type="Pfam" id="PF02417">
    <property type="entry name" value="Chromate_transp"/>
    <property type="match status" value="1"/>
</dbReference>
<organism evidence="8 9">
    <name type="scientific">Thermotoga neapolitana (strain ATCC 49049 / DSM 4359 / NBRC 107923 / NS-E)</name>
    <dbReference type="NCBI Taxonomy" id="309803"/>
    <lineage>
        <taxon>Bacteria</taxon>
        <taxon>Thermotogati</taxon>
        <taxon>Thermotogota</taxon>
        <taxon>Thermotogae</taxon>
        <taxon>Thermotogales</taxon>
        <taxon>Thermotogaceae</taxon>
        <taxon>Thermotoga</taxon>
    </lineage>
</organism>
<evidence type="ECO:0000313" key="9">
    <source>
        <dbReference type="Proteomes" id="UP000000445"/>
    </source>
</evidence>
<gene>
    <name evidence="8" type="ordered locus">CTN_0751</name>
</gene>
<feature type="transmembrane region" description="Helical" evidence="7">
    <location>
        <begin position="48"/>
        <end position="68"/>
    </location>
</feature>
<dbReference type="HOGENOM" id="CLU_018106_1_1_0"/>
<accession>B9K7J4</accession>
<dbReference type="PANTHER" id="PTHR43663:SF2">
    <property type="entry name" value="CHROMATE TRANSPORT PROTEIN-RELATED"/>
    <property type="match status" value="1"/>
</dbReference>
<dbReference type="InterPro" id="IPR052518">
    <property type="entry name" value="CHR_Transporter"/>
</dbReference>
<evidence type="ECO:0000256" key="3">
    <source>
        <dbReference type="ARBA" id="ARBA00022475"/>
    </source>
</evidence>
<dbReference type="InterPro" id="IPR003370">
    <property type="entry name" value="Chromate_transpt"/>
</dbReference>
<evidence type="ECO:0000256" key="2">
    <source>
        <dbReference type="ARBA" id="ARBA00005262"/>
    </source>
</evidence>
<dbReference type="PANTHER" id="PTHR43663">
    <property type="entry name" value="CHROMATE TRANSPORT PROTEIN-RELATED"/>
    <property type="match status" value="1"/>
</dbReference>
<dbReference type="GO" id="GO:0015109">
    <property type="term" value="F:chromate transmembrane transporter activity"/>
    <property type="evidence" value="ECO:0007669"/>
    <property type="project" value="InterPro"/>
</dbReference>
<dbReference type="EMBL" id="CP000916">
    <property type="protein sequence ID" value="ACM22927.1"/>
    <property type="molecule type" value="Genomic_DNA"/>
</dbReference>
<evidence type="ECO:0000256" key="5">
    <source>
        <dbReference type="ARBA" id="ARBA00022989"/>
    </source>
</evidence>
<feature type="transmembrane region" description="Helical" evidence="7">
    <location>
        <begin position="111"/>
        <end position="131"/>
    </location>
</feature>
<sequence>MGNLVVRLFFLFLRISTLTIGGGYAMIPVMKWELEKSGLLTEKEFFRIVSTAQVIPGPIAFNTAILVGRKLSGLPGAVASGVAVVLPPFFAIVAVTEIIRSFSGVSYVRSFLRGAYVAIVGLVGSVLFRLVKNQRWDLYRFSLVGISALLLIFQSFLVIPMIVLLAFLLYLKEE</sequence>
<proteinExistence type="inferred from homology"/>
<keyword evidence="9" id="KW-1185">Reference proteome</keyword>
<feature type="transmembrane region" description="Helical" evidence="7">
    <location>
        <begin position="143"/>
        <end position="171"/>
    </location>
</feature>
<feature type="transmembrane region" description="Helical" evidence="7">
    <location>
        <begin position="6"/>
        <end position="27"/>
    </location>
</feature>
<dbReference type="STRING" id="309803.CTN_0751"/>
<dbReference type="Proteomes" id="UP000000445">
    <property type="component" value="Chromosome"/>
</dbReference>
<evidence type="ECO:0000256" key="6">
    <source>
        <dbReference type="ARBA" id="ARBA00023136"/>
    </source>
</evidence>